<dbReference type="AlphaFoldDB" id="A0A9D4PPV6"/>
<reference evidence="2" key="1">
    <citation type="journal article" date="2020" name="Cell">
        <title>Large-Scale Comparative Analyses of Tick Genomes Elucidate Their Genetic Diversity and Vector Capacities.</title>
        <authorList>
            <consortium name="Tick Genome and Microbiome Consortium (TIGMIC)"/>
            <person name="Jia N."/>
            <person name="Wang J."/>
            <person name="Shi W."/>
            <person name="Du L."/>
            <person name="Sun Y."/>
            <person name="Zhan W."/>
            <person name="Jiang J.F."/>
            <person name="Wang Q."/>
            <person name="Zhang B."/>
            <person name="Ji P."/>
            <person name="Bell-Sakyi L."/>
            <person name="Cui X.M."/>
            <person name="Yuan T.T."/>
            <person name="Jiang B.G."/>
            <person name="Yang W.F."/>
            <person name="Lam T.T."/>
            <person name="Chang Q.C."/>
            <person name="Ding S.J."/>
            <person name="Wang X.J."/>
            <person name="Zhu J.G."/>
            <person name="Ruan X.D."/>
            <person name="Zhao L."/>
            <person name="Wei J.T."/>
            <person name="Ye R.Z."/>
            <person name="Que T.C."/>
            <person name="Du C.H."/>
            <person name="Zhou Y.H."/>
            <person name="Cheng J.X."/>
            <person name="Dai P.F."/>
            <person name="Guo W.B."/>
            <person name="Han X.H."/>
            <person name="Huang E.J."/>
            <person name="Li L.F."/>
            <person name="Wei W."/>
            <person name="Gao Y.C."/>
            <person name="Liu J.Z."/>
            <person name="Shao H.Z."/>
            <person name="Wang X."/>
            <person name="Wang C.C."/>
            <person name="Yang T.C."/>
            <person name="Huo Q.B."/>
            <person name="Li W."/>
            <person name="Chen H.Y."/>
            <person name="Chen S.E."/>
            <person name="Zhou L.G."/>
            <person name="Ni X.B."/>
            <person name="Tian J.H."/>
            <person name="Sheng Y."/>
            <person name="Liu T."/>
            <person name="Pan Y.S."/>
            <person name="Xia L.Y."/>
            <person name="Li J."/>
            <person name="Zhao F."/>
            <person name="Cao W.C."/>
        </authorList>
    </citation>
    <scope>NUCLEOTIDE SEQUENCE</scope>
    <source>
        <strain evidence="2">Rsan-2018</strain>
    </source>
</reference>
<dbReference type="Proteomes" id="UP000821837">
    <property type="component" value="Chromosome 6"/>
</dbReference>
<feature type="region of interest" description="Disordered" evidence="1">
    <location>
        <begin position="31"/>
        <end position="65"/>
    </location>
</feature>
<organism evidence="2 3">
    <name type="scientific">Rhipicephalus sanguineus</name>
    <name type="common">Brown dog tick</name>
    <name type="synonym">Ixodes sanguineus</name>
    <dbReference type="NCBI Taxonomy" id="34632"/>
    <lineage>
        <taxon>Eukaryota</taxon>
        <taxon>Metazoa</taxon>
        <taxon>Ecdysozoa</taxon>
        <taxon>Arthropoda</taxon>
        <taxon>Chelicerata</taxon>
        <taxon>Arachnida</taxon>
        <taxon>Acari</taxon>
        <taxon>Parasitiformes</taxon>
        <taxon>Ixodida</taxon>
        <taxon>Ixodoidea</taxon>
        <taxon>Ixodidae</taxon>
        <taxon>Rhipicephalinae</taxon>
        <taxon>Rhipicephalus</taxon>
        <taxon>Rhipicephalus</taxon>
    </lineage>
</organism>
<dbReference type="EMBL" id="JABSTV010001252">
    <property type="protein sequence ID" value="KAH7948490.1"/>
    <property type="molecule type" value="Genomic_DNA"/>
</dbReference>
<proteinExistence type="predicted"/>
<protein>
    <submittedName>
        <fullName evidence="2">Uncharacterized protein</fullName>
    </submittedName>
</protein>
<evidence type="ECO:0000313" key="3">
    <source>
        <dbReference type="Proteomes" id="UP000821837"/>
    </source>
</evidence>
<evidence type="ECO:0000256" key="1">
    <source>
        <dbReference type="SAM" id="MobiDB-lite"/>
    </source>
</evidence>
<accession>A0A9D4PPV6</accession>
<comment type="caution">
    <text evidence="2">The sequence shown here is derived from an EMBL/GenBank/DDBJ whole genome shotgun (WGS) entry which is preliminary data.</text>
</comment>
<sequence length="131" mass="14846">MRRTIPYRQSSSDAPPARLWPFVTSCSTPTVLSREADRSESEGRRELCERGTELDPAANERGSPLHLFFNPPYFSSLRATTAQKNGRQRAGDEAGKIRPLEELHIRVGEAKPSENALDVLARWQREIRGER</sequence>
<reference evidence="2" key="2">
    <citation type="submission" date="2021-09" db="EMBL/GenBank/DDBJ databases">
        <authorList>
            <person name="Jia N."/>
            <person name="Wang J."/>
            <person name="Shi W."/>
            <person name="Du L."/>
            <person name="Sun Y."/>
            <person name="Zhan W."/>
            <person name="Jiang J."/>
            <person name="Wang Q."/>
            <person name="Zhang B."/>
            <person name="Ji P."/>
            <person name="Sakyi L.B."/>
            <person name="Cui X."/>
            <person name="Yuan T."/>
            <person name="Jiang B."/>
            <person name="Yang W."/>
            <person name="Lam T.T.-Y."/>
            <person name="Chang Q."/>
            <person name="Ding S."/>
            <person name="Wang X."/>
            <person name="Zhu J."/>
            <person name="Ruan X."/>
            <person name="Zhao L."/>
            <person name="Wei J."/>
            <person name="Que T."/>
            <person name="Du C."/>
            <person name="Cheng J."/>
            <person name="Dai P."/>
            <person name="Han X."/>
            <person name="Huang E."/>
            <person name="Gao Y."/>
            <person name="Liu J."/>
            <person name="Shao H."/>
            <person name="Ye R."/>
            <person name="Li L."/>
            <person name="Wei W."/>
            <person name="Wang X."/>
            <person name="Wang C."/>
            <person name="Huo Q."/>
            <person name="Li W."/>
            <person name="Guo W."/>
            <person name="Chen H."/>
            <person name="Chen S."/>
            <person name="Zhou L."/>
            <person name="Zhou L."/>
            <person name="Ni X."/>
            <person name="Tian J."/>
            <person name="Zhou Y."/>
            <person name="Sheng Y."/>
            <person name="Liu T."/>
            <person name="Pan Y."/>
            <person name="Xia L."/>
            <person name="Li J."/>
            <person name="Zhao F."/>
            <person name="Cao W."/>
        </authorList>
    </citation>
    <scope>NUCLEOTIDE SEQUENCE</scope>
    <source>
        <strain evidence="2">Rsan-2018</strain>
        <tissue evidence="2">Larvae</tissue>
    </source>
</reference>
<name>A0A9D4PPV6_RHISA</name>
<keyword evidence="3" id="KW-1185">Reference proteome</keyword>
<gene>
    <name evidence="2" type="ORF">HPB52_023311</name>
</gene>
<feature type="compositionally biased region" description="Basic and acidic residues" evidence="1">
    <location>
        <begin position="34"/>
        <end position="53"/>
    </location>
</feature>
<evidence type="ECO:0000313" key="2">
    <source>
        <dbReference type="EMBL" id="KAH7948490.1"/>
    </source>
</evidence>